<evidence type="ECO:0000313" key="2">
    <source>
        <dbReference type="Proteomes" id="UP000730618"/>
    </source>
</evidence>
<dbReference type="Proteomes" id="UP000730618">
    <property type="component" value="Unassembled WGS sequence"/>
</dbReference>
<evidence type="ECO:0008006" key="3">
    <source>
        <dbReference type="Google" id="ProtNLM"/>
    </source>
</evidence>
<keyword evidence="2" id="KW-1185">Reference proteome</keyword>
<comment type="caution">
    <text evidence="1">The sequence shown here is derived from an EMBL/GenBank/DDBJ whole genome shotgun (WGS) entry which is preliminary data.</text>
</comment>
<proteinExistence type="predicted"/>
<protein>
    <recommendedName>
        <fullName evidence="3">YopX protein domain-containing protein</fullName>
    </recommendedName>
</protein>
<organism evidence="1 2">
    <name type="scientific">Paenibacillus allorhizosphaerae</name>
    <dbReference type="NCBI Taxonomy" id="2849866"/>
    <lineage>
        <taxon>Bacteria</taxon>
        <taxon>Bacillati</taxon>
        <taxon>Bacillota</taxon>
        <taxon>Bacilli</taxon>
        <taxon>Bacillales</taxon>
        <taxon>Paenibacillaceae</taxon>
        <taxon>Paenibacillus</taxon>
    </lineage>
</organism>
<dbReference type="EMBL" id="CAJVCE010000043">
    <property type="protein sequence ID" value="CAG7658521.1"/>
    <property type="molecule type" value="Genomic_DNA"/>
</dbReference>
<dbReference type="InterPro" id="IPR029278">
    <property type="entry name" value="Imm26"/>
</dbReference>
<accession>A0ABM8VU15</accession>
<reference evidence="1 2" key="1">
    <citation type="submission" date="2021-06" db="EMBL/GenBank/DDBJ databases">
        <authorList>
            <person name="Criscuolo A."/>
        </authorList>
    </citation>
    <scope>NUCLEOTIDE SEQUENCE [LARGE SCALE GENOMIC DNA]</scope>
    <source>
        <strain evidence="2">CIP 111802</strain>
    </source>
</reference>
<dbReference type="Pfam" id="PF15428">
    <property type="entry name" value="Imm26"/>
    <property type="match status" value="1"/>
</dbReference>
<name>A0ABM8VU15_9BACL</name>
<evidence type="ECO:0000313" key="1">
    <source>
        <dbReference type="EMBL" id="CAG7658521.1"/>
    </source>
</evidence>
<gene>
    <name evidence="1" type="ORF">PAECIP111802_07065</name>
</gene>
<dbReference type="RefSeq" id="WP_218103189.1">
    <property type="nucleotide sequence ID" value="NZ_CAJVCE010000043.1"/>
</dbReference>
<sequence>MSKKYKLGDVFRFSTEKTEIIAYGRITMLNRPSILIEIFNTEINGKTDFSKLRPVMTVWATDTGLKKGVWEIIDNLPVNPHYEEPKFIRHDAFTGKLMIVDGNEVYEANDDNTHGAQPFGIFGDVAVEKRFLHELNK</sequence>